<organism evidence="1 2">
    <name type="scientific">Kribbella rubisoli</name>
    <dbReference type="NCBI Taxonomy" id="3075929"/>
    <lineage>
        <taxon>Bacteria</taxon>
        <taxon>Bacillati</taxon>
        <taxon>Actinomycetota</taxon>
        <taxon>Actinomycetes</taxon>
        <taxon>Propionibacteriales</taxon>
        <taxon>Kribbellaceae</taxon>
        <taxon>Kribbella</taxon>
    </lineage>
</organism>
<comment type="caution">
    <text evidence="1">The sequence shown here is derived from an EMBL/GenBank/DDBJ whole genome shotgun (WGS) entry which is preliminary data.</text>
</comment>
<evidence type="ECO:0008006" key="3">
    <source>
        <dbReference type="Google" id="ProtNLM"/>
    </source>
</evidence>
<protein>
    <recommendedName>
        <fullName evidence="3">SIR2-like domain-containing protein</fullName>
    </recommendedName>
</protein>
<keyword evidence="2" id="KW-1185">Reference proteome</keyword>
<evidence type="ECO:0000313" key="2">
    <source>
        <dbReference type="Proteomes" id="UP000292027"/>
    </source>
</evidence>
<dbReference type="EMBL" id="SHKR01000001">
    <property type="protein sequence ID" value="RZU24370.1"/>
    <property type="molecule type" value="Genomic_DNA"/>
</dbReference>
<dbReference type="InterPro" id="IPR029035">
    <property type="entry name" value="DHS-like_NAD/FAD-binding_dom"/>
</dbReference>
<proteinExistence type="predicted"/>
<dbReference type="InterPro" id="IPR027417">
    <property type="entry name" value="P-loop_NTPase"/>
</dbReference>
<accession>A0A4Q7XKT6</accession>
<dbReference type="SUPFAM" id="SSF52540">
    <property type="entry name" value="P-loop containing nucleoside triphosphate hydrolases"/>
    <property type="match status" value="1"/>
</dbReference>
<reference evidence="1 2" key="1">
    <citation type="journal article" date="2015" name="Stand. Genomic Sci.">
        <title>Genomic Encyclopedia of Bacterial and Archaeal Type Strains, Phase III: the genomes of soil and plant-associated and newly described type strains.</title>
        <authorList>
            <person name="Whitman W.B."/>
            <person name="Woyke T."/>
            <person name="Klenk H.P."/>
            <person name="Zhou Y."/>
            <person name="Lilburn T.G."/>
            <person name="Beck B.J."/>
            <person name="De Vos P."/>
            <person name="Vandamme P."/>
            <person name="Eisen J.A."/>
            <person name="Garrity G."/>
            <person name="Hugenholtz P."/>
            <person name="Kyrpides N.C."/>
        </authorList>
    </citation>
    <scope>NUCLEOTIDE SEQUENCE [LARGE SCALE GENOMIC DNA]</scope>
    <source>
        <strain evidence="1 2">VKM Ac-2540</strain>
    </source>
</reference>
<evidence type="ECO:0000313" key="1">
    <source>
        <dbReference type="EMBL" id="RZU24370.1"/>
    </source>
</evidence>
<dbReference type="SUPFAM" id="SSF52467">
    <property type="entry name" value="DHS-like NAD/FAD-binding domain"/>
    <property type="match status" value="1"/>
</dbReference>
<gene>
    <name evidence="1" type="ORF">EV645_0002</name>
</gene>
<dbReference type="AlphaFoldDB" id="A0A4Q7XKT6"/>
<name>A0A4Q7XKT6_9ACTN</name>
<dbReference type="Proteomes" id="UP000292027">
    <property type="component" value="Unassembled WGS sequence"/>
</dbReference>
<sequence length="1129" mass="122541">MHALVSAVRAYDAVIVLGAGASAFGYPMTAQLPALLWHAISQVEGAADELAKRAGRTGTPKEILGSDSDALVLGWQLVRDLPDVRTQFQQGFTSLDADRDPSPAHFNLARLIQAGKVQYVVSYNWDSCLERGYEQQFGASLPAGVLAKPHGDVARPDDPWVLPDEDGLVPETILSRLAQLDDRPRTLLVLGYSGSDPYVVDNLLAPLQNKWPVFQVSPSATGEAAVPATADEVTTRLAAQLLPSIGTGLWRYVRFDRSRDFSAALRGERLRPVDVAACPELPYAPRLADRLRSAKLASVSGEPGSGKSITAFHAAHRLHKEGWTILELVRAGVAGMEEVAEFRRMPGRVLAVVDDVQAIASAVVAELESSVDDDHAVLLVSTQRLESHNDETVTATRAQQVIYEHCLRHLETVGPLLSLLDHRVGKSMTKEKPELRLEAANASSKEPWTFMFVASGGDRRMSGIMDRFVEQERPALMLGAISIGQMTSQDAGVGHDDVGHWLAQVAPEQFITEGETTDPDRFAEAIDVLLAERLVRRSGGRLRAAHIRIADRALKNLAQRNEAGIGAALLAIVRSRLLTGEVPILGKLWLVRTFESSDIYRYQLLDAWLDAEVLEAVVGQCLGATPGRERSAALHLLWTLNRIAHLDRSLLEDISAQVIAWLPDVLAIEASGFQWMLTGLRPENRDLHDQIRESVPAGELSRLLCIRGTRHSAPQWARLVAELAGPYDRADREAWSTNFTDGLDTDALHAWIADIGPDSHADDVYELIDTLAQISPQAAKVAIEAASASLRHDLERDLADATHGISAWAFRTMFMVAVLAESPGTVSRHDMDLDSDSVQGEEGVEASAIGQGDFGALEDSDDAQWVPDPALLDLAAATQGVFESVNWESAGASLQGRELHELDSLDLFLHWLGALSTDLLDRLADAVPVDWLDQLLSSPDQPGSQEASDDVDLERIARVLAPMAASTRGSSLVRTFIERHSESVRTFPFHLIEILPDVAVGMANAGRTVRLENPRGGGWESNTAALQALVDVDREAATAVLQASADNLRQAIAEPQRHDMNGLATFVAIADELDQSVLDSVYQSLAVAEVESIWRTRLSDAQGDATVLVKRAAGIDGSVGDLGRSLLNL</sequence>